<evidence type="ECO:0000313" key="3">
    <source>
        <dbReference type="EMBL" id="TBO57073.1"/>
    </source>
</evidence>
<evidence type="ECO:0000313" key="4">
    <source>
        <dbReference type="Proteomes" id="UP000292452"/>
    </source>
</evidence>
<dbReference type="InterPro" id="IPR013830">
    <property type="entry name" value="SGNH_hydro"/>
</dbReference>
<dbReference type="SUPFAM" id="SSF52266">
    <property type="entry name" value="SGNH hydrolase"/>
    <property type="match status" value="1"/>
</dbReference>
<gene>
    <name evidence="3" type="ORF">EYS09_24525</name>
</gene>
<feature type="region of interest" description="Disordered" evidence="1">
    <location>
        <begin position="222"/>
        <end position="244"/>
    </location>
</feature>
<dbReference type="InterPro" id="IPR036514">
    <property type="entry name" value="SGNH_hydro_sf"/>
</dbReference>
<keyword evidence="4" id="KW-1185">Reference proteome</keyword>
<dbReference type="AlphaFoldDB" id="A0A4Q9HQ79"/>
<dbReference type="PANTHER" id="PTHR43784">
    <property type="entry name" value="GDSL-LIKE LIPASE/ACYLHYDROLASE, PUTATIVE (AFU_ORTHOLOGUE AFUA_2G00820)-RELATED"/>
    <property type="match status" value="1"/>
</dbReference>
<evidence type="ECO:0000259" key="2">
    <source>
        <dbReference type="Pfam" id="PF13472"/>
    </source>
</evidence>
<dbReference type="Pfam" id="PF13472">
    <property type="entry name" value="Lipase_GDSL_2"/>
    <property type="match status" value="1"/>
</dbReference>
<evidence type="ECO:0000256" key="1">
    <source>
        <dbReference type="SAM" id="MobiDB-lite"/>
    </source>
</evidence>
<accession>A0A4Q9HQ79</accession>
<dbReference type="RefSeq" id="WP_131124864.1">
    <property type="nucleotide sequence ID" value="NZ_SIXH01000261.1"/>
</dbReference>
<comment type="caution">
    <text evidence="3">The sequence shown here is derived from an EMBL/GenBank/DDBJ whole genome shotgun (WGS) entry which is preliminary data.</text>
</comment>
<reference evidence="3 4" key="1">
    <citation type="submission" date="2019-02" db="EMBL/GenBank/DDBJ databases">
        <title>Draft Genome Sequence of Streptomyces sp. AM-2504, identified by 16S rRNA comparative analysis as a Streptomyces Kasugaensis strain.</title>
        <authorList>
            <person name="Napolioni V."/>
            <person name="Giuliodori A.M."/>
            <person name="Spurio R."/>
            <person name="Fabbretti A."/>
        </authorList>
    </citation>
    <scope>NUCLEOTIDE SEQUENCE [LARGE SCALE GENOMIC DNA]</scope>
    <source>
        <strain evidence="3 4">AM-2504</strain>
    </source>
</reference>
<protein>
    <recommendedName>
        <fullName evidence="2">SGNH hydrolase-type esterase domain-containing protein</fullName>
    </recommendedName>
</protein>
<dbReference type="InterPro" id="IPR053140">
    <property type="entry name" value="GDSL_Rv0518-like"/>
</dbReference>
<name>A0A4Q9HQ79_STRKA</name>
<dbReference type="EMBL" id="SIXH01000261">
    <property type="protein sequence ID" value="TBO57073.1"/>
    <property type="molecule type" value="Genomic_DNA"/>
</dbReference>
<organism evidence="3 4">
    <name type="scientific">Streptomyces kasugaensis</name>
    <dbReference type="NCBI Taxonomy" id="1946"/>
    <lineage>
        <taxon>Bacteria</taxon>
        <taxon>Bacillati</taxon>
        <taxon>Actinomycetota</taxon>
        <taxon>Actinomycetes</taxon>
        <taxon>Kitasatosporales</taxon>
        <taxon>Streptomycetaceae</taxon>
        <taxon>Streptomyces</taxon>
    </lineage>
</organism>
<proteinExistence type="predicted"/>
<feature type="domain" description="SGNH hydrolase-type esterase" evidence="2">
    <location>
        <begin position="5"/>
        <end position="203"/>
    </location>
</feature>
<dbReference type="Proteomes" id="UP000292452">
    <property type="component" value="Unassembled WGS sequence"/>
</dbReference>
<sequence length="244" mass="26477">MRIMFVGDSMTVGRTGDFTWRYRMWQHLNAAHEGPYRIVGPRSALHDALQDSPTSYEYGDPGFPEAARRHLAGWGEGWLHMAPLVGDAVRGHAADTLLVSLGLIDLGFYTNAGQTAENVRRFVAEARAAAPRVRAVLMPVIPNVRALTDAPFGAECERFNGLLAEAVADLSTPESPLLLAAAPDGWDIDHATYDGTHPSPAGEHLLAGAFAEAMHQGWGVGAPYARTRTRPRNRTRARDEVSVG</sequence>
<dbReference type="Gene3D" id="3.40.50.1110">
    <property type="entry name" value="SGNH hydrolase"/>
    <property type="match status" value="1"/>
</dbReference>
<dbReference type="PANTHER" id="PTHR43784:SF2">
    <property type="entry name" value="GDSL-LIKE LIPASE_ACYLHYDROLASE, PUTATIVE (AFU_ORTHOLOGUE AFUA_2G00820)-RELATED"/>
    <property type="match status" value="1"/>
</dbReference>